<dbReference type="AlphaFoldDB" id="F8PWI2"/>
<dbReference type="OrthoDB" id="2671340at2759"/>
<feature type="signal peptide" evidence="1">
    <location>
        <begin position="1"/>
        <end position="24"/>
    </location>
</feature>
<dbReference type="HOGENOM" id="CLU_082499_5_1_1"/>
<keyword evidence="3" id="KW-1185">Reference proteome</keyword>
<accession>F8PWI2</accession>
<organism evidence="3">
    <name type="scientific">Serpula lacrymans var. lacrymans (strain S7.3)</name>
    <name type="common">Dry rot fungus</name>
    <dbReference type="NCBI Taxonomy" id="936435"/>
    <lineage>
        <taxon>Eukaryota</taxon>
        <taxon>Fungi</taxon>
        <taxon>Dikarya</taxon>
        <taxon>Basidiomycota</taxon>
        <taxon>Agaricomycotina</taxon>
        <taxon>Agaricomycetes</taxon>
        <taxon>Agaricomycetidae</taxon>
        <taxon>Boletales</taxon>
        <taxon>Coniophorineae</taxon>
        <taxon>Serpulaceae</taxon>
        <taxon>Serpula</taxon>
    </lineage>
</organism>
<protein>
    <recommendedName>
        <fullName evidence="4">Myb/SANT-like domain-containing protein</fullName>
    </recommendedName>
</protein>
<name>F8PWI2_SERL3</name>
<proteinExistence type="predicted"/>
<dbReference type="STRING" id="936435.F8PWI2"/>
<evidence type="ECO:0000313" key="2">
    <source>
        <dbReference type="EMBL" id="EGO00306.1"/>
    </source>
</evidence>
<keyword evidence="1" id="KW-0732">Signal</keyword>
<reference evidence="3" key="1">
    <citation type="journal article" date="2011" name="Science">
        <title>The plant cell wall-decomposing machinery underlies the functional diversity of forest fungi.</title>
        <authorList>
            <person name="Eastwood D.C."/>
            <person name="Floudas D."/>
            <person name="Binder M."/>
            <person name="Majcherczyk A."/>
            <person name="Schneider P."/>
            <person name="Aerts A."/>
            <person name="Asiegbu F.O."/>
            <person name="Baker S.E."/>
            <person name="Barry K."/>
            <person name="Bendiksby M."/>
            <person name="Blumentritt M."/>
            <person name="Coutinho P.M."/>
            <person name="Cullen D."/>
            <person name="de Vries R.P."/>
            <person name="Gathman A."/>
            <person name="Goodell B."/>
            <person name="Henrissat B."/>
            <person name="Ihrmark K."/>
            <person name="Kauserud H."/>
            <person name="Kohler A."/>
            <person name="LaButti K."/>
            <person name="Lapidus A."/>
            <person name="Lavin J.L."/>
            <person name="Lee Y.-H."/>
            <person name="Lindquist E."/>
            <person name="Lilly W."/>
            <person name="Lucas S."/>
            <person name="Morin E."/>
            <person name="Murat C."/>
            <person name="Oguiza J.A."/>
            <person name="Park J."/>
            <person name="Pisabarro A.G."/>
            <person name="Riley R."/>
            <person name="Rosling A."/>
            <person name="Salamov A."/>
            <person name="Schmidt O."/>
            <person name="Schmutz J."/>
            <person name="Skrede I."/>
            <person name="Stenlid J."/>
            <person name="Wiebenga A."/>
            <person name="Xie X."/>
            <person name="Kuees U."/>
            <person name="Hibbett D.S."/>
            <person name="Hoffmeister D."/>
            <person name="Hoegberg N."/>
            <person name="Martin F."/>
            <person name="Grigoriev I.V."/>
            <person name="Watkinson S.C."/>
        </authorList>
    </citation>
    <scope>NUCLEOTIDE SEQUENCE [LARGE SCALE GENOMIC DNA]</scope>
    <source>
        <strain evidence="3">strain S7.3</strain>
    </source>
</reference>
<gene>
    <name evidence="2" type="ORF">SERLA73DRAFT_51811</name>
</gene>
<feature type="chain" id="PRO_5003382401" description="Myb/SANT-like domain-containing protein" evidence="1">
    <location>
        <begin position="25"/>
        <end position="157"/>
    </location>
</feature>
<sequence>MVSLVSRYLLLVVASVSFEKTVWNDQETKELLWFLKSVKAQAGNGSNFKESVFTPILPTLGPLKSAGPIKTAKMCKTEWTGVTTYSAIETYRQQSGLSWDPILGANICNKSTEKIILTMSYQLQAHTLMCLFKKTGWIFLQDMEGIMPFTAKGSHIF</sequence>
<dbReference type="Proteomes" id="UP000008063">
    <property type="component" value="Unassembled WGS sequence"/>
</dbReference>
<evidence type="ECO:0008006" key="4">
    <source>
        <dbReference type="Google" id="ProtNLM"/>
    </source>
</evidence>
<dbReference type="InParanoid" id="F8PWI2"/>
<dbReference type="EMBL" id="GL945479">
    <property type="protein sequence ID" value="EGO00306.1"/>
    <property type="molecule type" value="Genomic_DNA"/>
</dbReference>
<evidence type="ECO:0000313" key="3">
    <source>
        <dbReference type="Proteomes" id="UP000008063"/>
    </source>
</evidence>
<evidence type="ECO:0000256" key="1">
    <source>
        <dbReference type="SAM" id="SignalP"/>
    </source>
</evidence>